<feature type="domain" description="ABC transmembrane type-1" evidence="10">
    <location>
        <begin position="27"/>
        <end position="217"/>
    </location>
</feature>
<keyword evidence="8 9" id="KW-0472">Membrane</keyword>
<comment type="similarity">
    <text evidence="2">Belongs to the binding-protein-dependent transport system permease family. HisMQ subfamily.</text>
</comment>
<name>U4VDQ3_9HYPH</name>
<dbReference type="PROSITE" id="PS50928">
    <property type="entry name" value="ABC_TM1"/>
    <property type="match status" value="1"/>
</dbReference>
<dbReference type="NCBIfam" id="TIGR01726">
    <property type="entry name" value="HEQRo_perm_3TM"/>
    <property type="match status" value="1"/>
</dbReference>
<evidence type="ECO:0000313" key="12">
    <source>
        <dbReference type="Proteomes" id="UP000016842"/>
    </source>
</evidence>
<dbReference type="Pfam" id="PF00528">
    <property type="entry name" value="BPD_transp_1"/>
    <property type="match status" value="1"/>
</dbReference>
<evidence type="ECO:0000256" key="2">
    <source>
        <dbReference type="ARBA" id="ARBA00010072"/>
    </source>
</evidence>
<evidence type="ECO:0000256" key="3">
    <source>
        <dbReference type="ARBA" id="ARBA00022448"/>
    </source>
</evidence>
<evidence type="ECO:0000256" key="9">
    <source>
        <dbReference type="RuleBase" id="RU363032"/>
    </source>
</evidence>
<dbReference type="InterPro" id="IPR014341">
    <property type="entry name" value="Ectoine_EhuD"/>
</dbReference>
<dbReference type="Gene3D" id="1.10.3720.10">
    <property type="entry name" value="MetI-like"/>
    <property type="match status" value="1"/>
</dbReference>
<keyword evidence="7 9" id="KW-1133">Transmembrane helix</keyword>
<dbReference type="NCBIfam" id="TIGR03003">
    <property type="entry name" value="ectoine_ehuD"/>
    <property type="match status" value="1"/>
</dbReference>
<evidence type="ECO:0000256" key="1">
    <source>
        <dbReference type="ARBA" id="ARBA00004429"/>
    </source>
</evidence>
<dbReference type="SUPFAM" id="SSF161098">
    <property type="entry name" value="MetI-like"/>
    <property type="match status" value="1"/>
</dbReference>
<dbReference type="PANTHER" id="PTHR30614">
    <property type="entry name" value="MEMBRANE COMPONENT OF AMINO ACID ABC TRANSPORTER"/>
    <property type="match status" value="1"/>
</dbReference>
<keyword evidence="5 9" id="KW-0812">Transmembrane</keyword>
<accession>U4VDQ3</accession>
<sequence>MIYGYAWDTSSTLSFAISILPILAIGLTVTLKAAATGFAIALVLGLVFALLRRSPYKIISWPTTVVVEFLRDTPLLVQLFFLYYVLPVYGIVLPAFLTGALALGLQYSAYTSEVYRGGIEAIPRGQWEAARALNLTPWRTYRDIVIPQAIPPRIIPAMGNYLVSMLKETPPVLSVVSIVDMLNLANLIGDRTFEYLVPLSMVGLIFLVLTLICSALIRLLERTLPKNGIALK</sequence>
<dbReference type="InterPro" id="IPR000515">
    <property type="entry name" value="MetI-like"/>
</dbReference>
<evidence type="ECO:0000313" key="11">
    <source>
        <dbReference type="EMBL" id="ERM00957.1"/>
    </source>
</evidence>
<keyword evidence="3 9" id="KW-0813">Transport</keyword>
<gene>
    <name evidence="11" type="ORF">Q644_24065</name>
</gene>
<keyword evidence="4" id="KW-1003">Cell membrane</keyword>
<evidence type="ECO:0000259" key="10">
    <source>
        <dbReference type="PROSITE" id="PS50928"/>
    </source>
</evidence>
<dbReference type="GO" id="GO:0006865">
    <property type="term" value="P:amino acid transport"/>
    <property type="evidence" value="ECO:0007669"/>
    <property type="project" value="UniProtKB-KW"/>
</dbReference>
<evidence type="ECO:0000256" key="5">
    <source>
        <dbReference type="ARBA" id="ARBA00022692"/>
    </source>
</evidence>
<evidence type="ECO:0000256" key="6">
    <source>
        <dbReference type="ARBA" id="ARBA00022970"/>
    </source>
</evidence>
<reference evidence="11 12" key="1">
    <citation type="journal article" date="2014" name="FEMS Microbiol. Lett.">
        <title>Genome sequencing analysis reveals virulence-related gene content of Ochrobactrum intermedium strain 229E, a urease-positive strain isolated from the human gastric niche.</title>
        <authorList>
            <person name="Kulkarni G.J."/>
            <person name="Shetty S."/>
            <person name="Dharne M.S."/>
            <person name="Shouche Y.S."/>
        </authorList>
    </citation>
    <scope>NUCLEOTIDE SEQUENCE [LARGE SCALE GENOMIC DNA]</scope>
    <source>
        <strain evidence="11 12">229E</strain>
    </source>
</reference>
<evidence type="ECO:0000256" key="7">
    <source>
        <dbReference type="ARBA" id="ARBA00022989"/>
    </source>
</evidence>
<evidence type="ECO:0000256" key="8">
    <source>
        <dbReference type="ARBA" id="ARBA00023136"/>
    </source>
</evidence>
<comment type="subcellular location">
    <subcellularLocation>
        <location evidence="1">Cell inner membrane</location>
        <topology evidence="1">Multi-pass membrane protein</topology>
    </subcellularLocation>
    <subcellularLocation>
        <location evidence="9">Cell membrane</location>
        <topology evidence="9">Multi-pass membrane protein</topology>
    </subcellularLocation>
</comment>
<dbReference type="EMBL" id="ASXJ01000214">
    <property type="protein sequence ID" value="ERM00957.1"/>
    <property type="molecule type" value="Genomic_DNA"/>
</dbReference>
<evidence type="ECO:0000256" key="4">
    <source>
        <dbReference type="ARBA" id="ARBA00022475"/>
    </source>
</evidence>
<dbReference type="InterPro" id="IPR043429">
    <property type="entry name" value="ArtM/GltK/GlnP/TcyL/YhdX-like"/>
</dbReference>
<dbReference type="CDD" id="cd06261">
    <property type="entry name" value="TM_PBP2"/>
    <property type="match status" value="1"/>
</dbReference>
<proteinExistence type="inferred from homology"/>
<feature type="transmembrane region" description="Helical" evidence="9">
    <location>
        <begin position="75"/>
        <end position="103"/>
    </location>
</feature>
<protein>
    <submittedName>
        <fullName evidence="11">Amino acid ABC transporter permease</fullName>
    </submittedName>
</protein>
<dbReference type="AlphaFoldDB" id="U4VDQ3"/>
<organism evidence="11 12">
    <name type="scientific">Brucella intermedia 229E</name>
    <dbReference type="NCBI Taxonomy" id="1337887"/>
    <lineage>
        <taxon>Bacteria</taxon>
        <taxon>Pseudomonadati</taxon>
        <taxon>Pseudomonadota</taxon>
        <taxon>Alphaproteobacteria</taxon>
        <taxon>Hyphomicrobiales</taxon>
        <taxon>Brucellaceae</taxon>
        <taxon>Brucella/Ochrobactrum group</taxon>
        <taxon>Brucella</taxon>
    </lineage>
</organism>
<dbReference type="Proteomes" id="UP000016842">
    <property type="component" value="Unassembled WGS sequence"/>
</dbReference>
<dbReference type="PATRIC" id="fig|1337887.3.peg.3678"/>
<dbReference type="GO" id="GO:0043190">
    <property type="term" value="C:ATP-binding cassette (ABC) transporter complex"/>
    <property type="evidence" value="ECO:0007669"/>
    <property type="project" value="InterPro"/>
</dbReference>
<dbReference type="InterPro" id="IPR010065">
    <property type="entry name" value="AA_ABC_transptr_permease_3TM"/>
</dbReference>
<dbReference type="GO" id="GO:0022857">
    <property type="term" value="F:transmembrane transporter activity"/>
    <property type="evidence" value="ECO:0007669"/>
    <property type="project" value="InterPro"/>
</dbReference>
<dbReference type="PANTHER" id="PTHR30614:SF0">
    <property type="entry name" value="L-CYSTINE TRANSPORT SYSTEM PERMEASE PROTEIN TCYL"/>
    <property type="match status" value="1"/>
</dbReference>
<comment type="caution">
    <text evidence="11">The sequence shown here is derived from an EMBL/GenBank/DDBJ whole genome shotgun (WGS) entry which is preliminary data.</text>
</comment>
<feature type="transmembrane region" description="Helical" evidence="9">
    <location>
        <begin position="12"/>
        <end position="31"/>
    </location>
</feature>
<feature type="transmembrane region" description="Helical" evidence="9">
    <location>
        <begin position="195"/>
        <end position="217"/>
    </location>
</feature>
<feature type="transmembrane region" description="Helical" evidence="9">
    <location>
        <begin position="38"/>
        <end position="55"/>
    </location>
</feature>
<dbReference type="InterPro" id="IPR035906">
    <property type="entry name" value="MetI-like_sf"/>
</dbReference>
<keyword evidence="6" id="KW-0029">Amino-acid transport</keyword>